<feature type="transmembrane region" description="Helical" evidence="1">
    <location>
        <begin position="118"/>
        <end position="140"/>
    </location>
</feature>
<dbReference type="AlphaFoldDB" id="A0A8S1HB02"/>
<keyword evidence="1" id="KW-1133">Transmembrane helix</keyword>
<feature type="transmembrane region" description="Helical" evidence="1">
    <location>
        <begin position="92"/>
        <end position="112"/>
    </location>
</feature>
<evidence type="ECO:0000313" key="3">
    <source>
        <dbReference type="EMBL" id="CAD6190340.1"/>
    </source>
</evidence>
<dbReference type="PANTHER" id="PTHR36940">
    <property type="entry name" value="PROTEIN CBG20338"/>
    <property type="match status" value="1"/>
</dbReference>
<protein>
    <recommendedName>
        <fullName evidence="2">DUF7087 domain-containing protein</fullName>
    </recommendedName>
</protein>
<dbReference type="PANTHER" id="PTHR36940:SF1">
    <property type="entry name" value="DUF3278 DOMAIN-CONTAINING PROTEIN"/>
    <property type="match status" value="1"/>
</dbReference>
<gene>
    <name evidence="3" type="ORF">CAUJ_LOCUS6259</name>
</gene>
<organism evidence="3 4">
    <name type="scientific">Caenorhabditis auriculariae</name>
    <dbReference type="NCBI Taxonomy" id="2777116"/>
    <lineage>
        <taxon>Eukaryota</taxon>
        <taxon>Metazoa</taxon>
        <taxon>Ecdysozoa</taxon>
        <taxon>Nematoda</taxon>
        <taxon>Chromadorea</taxon>
        <taxon>Rhabditida</taxon>
        <taxon>Rhabditina</taxon>
        <taxon>Rhabditomorpha</taxon>
        <taxon>Rhabditoidea</taxon>
        <taxon>Rhabditidae</taxon>
        <taxon>Peloderinae</taxon>
        <taxon>Caenorhabditis</taxon>
    </lineage>
</organism>
<feature type="domain" description="DUF7087" evidence="2">
    <location>
        <begin position="14"/>
        <end position="146"/>
    </location>
</feature>
<evidence type="ECO:0000259" key="2">
    <source>
        <dbReference type="Pfam" id="PF23346"/>
    </source>
</evidence>
<keyword evidence="1" id="KW-0472">Membrane</keyword>
<evidence type="ECO:0000313" key="4">
    <source>
        <dbReference type="Proteomes" id="UP000835052"/>
    </source>
</evidence>
<accession>A0A8S1HB02</accession>
<feature type="transmembrane region" description="Helical" evidence="1">
    <location>
        <begin position="46"/>
        <end position="66"/>
    </location>
</feature>
<keyword evidence="4" id="KW-1185">Reference proteome</keyword>
<keyword evidence="1" id="KW-0812">Transmembrane</keyword>
<dbReference type="Proteomes" id="UP000835052">
    <property type="component" value="Unassembled WGS sequence"/>
</dbReference>
<reference evidence="3" key="1">
    <citation type="submission" date="2020-10" db="EMBL/GenBank/DDBJ databases">
        <authorList>
            <person name="Kikuchi T."/>
        </authorList>
    </citation>
    <scope>NUCLEOTIDE SEQUENCE</scope>
    <source>
        <strain evidence="3">NKZ352</strain>
    </source>
</reference>
<feature type="transmembrane region" description="Helical" evidence="1">
    <location>
        <begin position="20"/>
        <end position="40"/>
    </location>
</feature>
<dbReference type="OrthoDB" id="5795694at2759"/>
<dbReference type="EMBL" id="CAJGYM010000015">
    <property type="protein sequence ID" value="CAD6190340.1"/>
    <property type="molecule type" value="Genomic_DNA"/>
</dbReference>
<dbReference type="Pfam" id="PF23346">
    <property type="entry name" value="DUF7087"/>
    <property type="match status" value="1"/>
</dbReference>
<comment type="caution">
    <text evidence="3">The sequence shown here is derived from an EMBL/GenBank/DDBJ whole genome shotgun (WGS) entry which is preliminary data.</text>
</comment>
<evidence type="ECO:0000256" key="1">
    <source>
        <dbReference type="SAM" id="Phobius"/>
    </source>
</evidence>
<name>A0A8S1HB02_9PELO</name>
<proteinExistence type="predicted"/>
<sequence length="150" mass="17827">MDEYTKIMRKVMASYEFPNFVIISRLIQFLCTVLQVLFIYMESGSLSFYTFLTYSAIVGMNAVHLFRRWYYYIDGRYDVRQLLREHETTPRLQYSIALFSPLVLGLTTWFVVELSTPFFDFCLHVATMLQLILSFVQLCLEFYEVLRKAA</sequence>
<dbReference type="InterPro" id="IPR055514">
    <property type="entry name" value="DUF7087"/>
</dbReference>